<sequence length="434" mass="47554">MTVHILNLTRSFLIFLAVALMVIPTALARDHFVDPEASADVANGSKGAPWRSLQTLLDENVIQSGDRVILAGGSYGRLVIQNKALSDTTWIVAAEGQQAIFENLEIRGSANWALMGLTVTSKGMRKSEEKYHVRIDKNSRNIKIVGFTIYTVEDITDWSADDWNEKALDGIFSEADYTDIHENKIRNVNFGISTLGAHSSVVGNEVKNFSGDGLRGLGDHSLFEGNVVKNCYQVNPNHSDGFQSWSVGADGRPGTGVIKDVTLRRNLIVNYEDFYQPYACKLEGIGMFNGVYEDWTIENNIIVVDNWHGISVFGAKNVRIKNNTVMDIDYFPPGPATITIISVAGDDPAEASLIANNIANEIKIEGDGVERFGNLEIDDLDDVFVDIDDGDYQLPKDSEAIDNGVPDPAMTVDFFGHPRPAGKGPDVGAVERQN</sequence>
<dbReference type="AlphaFoldDB" id="A0A6L8W312"/>
<comment type="caution">
    <text evidence="2">The sequence shown here is derived from an EMBL/GenBank/DDBJ whole genome shotgun (WGS) entry which is preliminary data.</text>
</comment>
<feature type="domain" description="Right handed beta helix" evidence="1">
    <location>
        <begin position="170"/>
        <end position="328"/>
    </location>
</feature>
<gene>
    <name evidence="2" type="ORF">GQE98_02295</name>
</gene>
<evidence type="ECO:0000259" key="1">
    <source>
        <dbReference type="Pfam" id="PF13229"/>
    </source>
</evidence>
<dbReference type="RefSeq" id="WP_161313927.1">
    <property type="nucleotide sequence ID" value="NZ_WTUW01000001.1"/>
</dbReference>
<dbReference type="InterPro" id="IPR006626">
    <property type="entry name" value="PbH1"/>
</dbReference>
<dbReference type="Pfam" id="PF13229">
    <property type="entry name" value="Beta_helix"/>
    <property type="match status" value="1"/>
</dbReference>
<dbReference type="InterPro" id="IPR011050">
    <property type="entry name" value="Pectin_lyase_fold/virulence"/>
</dbReference>
<accession>A0A6L8W312</accession>
<organism evidence="2 3">
    <name type="scientific">Sneathiella litorea</name>
    <dbReference type="NCBI Taxonomy" id="2606216"/>
    <lineage>
        <taxon>Bacteria</taxon>
        <taxon>Pseudomonadati</taxon>
        <taxon>Pseudomonadota</taxon>
        <taxon>Alphaproteobacteria</taxon>
        <taxon>Sneathiellales</taxon>
        <taxon>Sneathiellaceae</taxon>
        <taxon>Sneathiella</taxon>
    </lineage>
</organism>
<dbReference type="Gene3D" id="2.160.20.10">
    <property type="entry name" value="Single-stranded right-handed beta-helix, Pectin lyase-like"/>
    <property type="match status" value="1"/>
</dbReference>
<dbReference type="NCBIfam" id="NF041518">
    <property type="entry name" value="choice_anch_Q"/>
    <property type="match status" value="1"/>
</dbReference>
<dbReference type="Proteomes" id="UP000476030">
    <property type="component" value="Unassembled WGS sequence"/>
</dbReference>
<dbReference type="SMART" id="SM00710">
    <property type="entry name" value="PbH1"/>
    <property type="match status" value="5"/>
</dbReference>
<dbReference type="SUPFAM" id="SSF51126">
    <property type="entry name" value="Pectin lyase-like"/>
    <property type="match status" value="1"/>
</dbReference>
<dbReference type="InterPro" id="IPR012334">
    <property type="entry name" value="Pectin_lyas_fold"/>
</dbReference>
<evidence type="ECO:0000313" key="2">
    <source>
        <dbReference type="EMBL" id="MZR29456.1"/>
    </source>
</evidence>
<dbReference type="InterPro" id="IPR059226">
    <property type="entry name" value="Choice_anch_Q_dom"/>
</dbReference>
<dbReference type="EMBL" id="WTUW01000001">
    <property type="protein sequence ID" value="MZR29456.1"/>
    <property type="molecule type" value="Genomic_DNA"/>
</dbReference>
<reference evidence="2 3" key="1">
    <citation type="submission" date="2019-12" db="EMBL/GenBank/DDBJ databases">
        <title>Snethiella sp. nov. sp. isolated from sea sand.</title>
        <authorList>
            <person name="Kim J."/>
            <person name="Jeong S.E."/>
            <person name="Jung H.S."/>
            <person name="Jeon C.O."/>
        </authorList>
    </citation>
    <scope>NUCLEOTIDE SEQUENCE [LARGE SCALE GENOMIC DNA]</scope>
    <source>
        <strain evidence="2 3">DP05</strain>
    </source>
</reference>
<keyword evidence="3" id="KW-1185">Reference proteome</keyword>
<evidence type="ECO:0000313" key="3">
    <source>
        <dbReference type="Proteomes" id="UP000476030"/>
    </source>
</evidence>
<protein>
    <recommendedName>
        <fullName evidence="1">Right handed beta helix domain-containing protein</fullName>
    </recommendedName>
</protein>
<proteinExistence type="predicted"/>
<dbReference type="InterPro" id="IPR039448">
    <property type="entry name" value="Beta_helix"/>
</dbReference>
<name>A0A6L8W312_9PROT</name>